<dbReference type="EMBL" id="CWQY01000008">
    <property type="protein sequence ID" value="CSC54132.1"/>
    <property type="molecule type" value="Genomic_DNA"/>
</dbReference>
<gene>
    <name evidence="1" type="ORF">ERS013200_01651</name>
</gene>
<dbReference type="AlphaFoldDB" id="A0A655ZQH2"/>
<sequence>MTSKWFFCPIVNPCYICLTLLLRDFNAFPDLETCCKVQRVEGITPSLQNRYSTLLDSNRF</sequence>
<reference evidence="1 2" key="1">
    <citation type="submission" date="2015-07" db="EMBL/GenBank/DDBJ databases">
        <authorList>
            <consortium name="Pathogen Informatics"/>
        </authorList>
    </citation>
    <scope>NUCLEOTIDE SEQUENCE [LARGE SCALE GENOMIC DNA]</scope>
    <source>
        <strain evidence="1 2">A316</strain>
    </source>
</reference>
<name>A0A655ZQH2_VIBCL</name>
<organism evidence="1 2">
    <name type="scientific">Vibrio cholerae</name>
    <dbReference type="NCBI Taxonomy" id="666"/>
    <lineage>
        <taxon>Bacteria</taxon>
        <taxon>Pseudomonadati</taxon>
        <taxon>Pseudomonadota</taxon>
        <taxon>Gammaproteobacteria</taxon>
        <taxon>Vibrionales</taxon>
        <taxon>Vibrionaceae</taxon>
        <taxon>Vibrio</taxon>
    </lineage>
</organism>
<proteinExistence type="predicted"/>
<evidence type="ECO:0000313" key="2">
    <source>
        <dbReference type="Proteomes" id="UP000041770"/>
    </source>
</evidence>
<protein>
    <submittedName>
        <fullName evidence="1">Uncharacterized protein</fullName>
    </submittedName>
</protein>
<evidence type="ECO:0000313" key="1">
    <source>
        <dbReference type="EMBL" id="CSC54132.1"/>
    </source>
</evidence>
<dbReference type="Proteomes" id="UP000041770">
    <property type="component" value="Unassembled WGS sequence"/>
</dbReference>
<accession>A0A655ZQH2</accession>